<dbReference type="eggNOG" id="ENOG50303J4">
    <property type="taxonomic scope" value="Bacteria"/>
</dbReference>
<dbReference type="STRING" id="632955.GCA_000829675_03337"/>
<gene>
    <name evidence="1" type="ORF">F945_01364</name>
</gene>
<accession>S3N9A9</accession>
<evidence type="ECO:0000313" key="1">
    <source>
        <dbReference type="EMBL" id="EPF74993.1"/>
    </source>
</evidence>
<dbReference type="Proteomes" id="UP000014568">
    <property type="component" value="Unassembled WGS sequence"/>
</dbReference>
<comment type="caution">
    <text evidence="1">The sequence shown here is derived from an EMBL/GenBank/DDBJ whole genome shotgun (WGS) entry which is preliminary data.</text>
</comment>
<dbReference type="EMBL" id="ATGI01000016">
    <property type="protein sequence ID" value="EPF74993.1"/>
    <property type="molecule type" value="Genomic_DNA"/>
</dbReference>
<evidence type="ECO:0000313" key="2">
    <source>
        <dbReference type="Proteomes" id="UP000014568"/>
    </source>
</evidence>
<proteinExistence type="predicted"/>
<dbReference type="AlphaFoldDB" id="S3N9A9"/>
<name>S3N9A9_9GAMM</name>
<sequence length="57" mass="6861">MDKMEAQRNIERYESEISKWQALSRGLMSRDEMMLVDKKIGQLKEWTKNLRVMLNSN</sequence>
<protein>
    <submittedName>
        <fullName evidence="1">Uncharacterized protein</fullName>
    </submittedName>
</protein>
<keyword evidence="2" id="KW-1185">Reference proteome</keyword>
<dbReference type="PATRIC" id="fig|421052.3.peg.1332"/>
<dbReference type="RefSeq" id="WP_016655773.1">
    <property type="nucleotide sequence ID" value="NZ_KE340352.1"/>
</dbReference>
<organism evidence="1 2">
    <name type="scientific">Acinetobacter rudis CIP 110305</name>
    <dbReference type="NCBI Taxonomy" id="421052"/>
    <lineage>
        <taxon>Bacteria</taxon>
        <taxon>Pseudomonadati</taxon>
        <taxon>Pseudomonadota</taxon>
        <taxon>Gammaproteobacteria</taxon>
        <taxon>Moraxellales</taxon>
        <taxon>Moraxellaceae</taxon>
        <taxon>Acinetobacter</taxon>
    </lineage>
</organism>
<reference evidence="1 2" key="1">
    <citation type="submission" date="2013-06" db="EMBL/GenBank/DDBJ databases">
        <title>The Genome Sequence of Acinetobacter rudis CIP 110305.</title>
        <authorList>
            <consortium name="The Broad Institute Genome Sequencing Platform"/>
            <consortium name="The Broad Institute Genome Sequencing Center for Infectious Disease"/>
            <person name="Cerqueira G."/>
            <person name="Feldgarden M."/>
            <person name="Courvalin P."/>
            <person name="Perichon B."/>
            <person name="Grillot-Courvalin C."/>
            <person name="Clermont D."/>
            <person name="Rocha E."/>
            <person name="Yoon E.-J."/>
            <person name="Nemec A."/>
            <person name="Young S.K."/>
            <person name="Zeng Q."/>
            <person name="Gargeya S."/>
            <person name="Fitzgerald M."/>
            <person name="Abouelleil A."/>
            <person name="Alvarado L."/>
            <person name="Berlin A.M."/>
            <person name="Chapman S.B."/>
            <person name="Dewar J."/>
            <person name="Goldberg J."/>
            <person name="Griggs A."/>
            <person name="Gujja S."/>
            <person name="Hansen M."/>
            <person name="Howarth C."/>
            <person name="Imamovic A."/>
            <person name="Larimer J."/>
            <person name="McCowan C."/>
            <person name="Murphy C."/>
            <person name="Pearson M."/>
            <person name="Priest M."/>
            <person name="Roberts A."/>
            <person name="Saif S."/>
            <person name="Shea T."/>
            <person name="Sykes S."/>
            <person name="Wortman J."/>
            <person name="Nusbaum C."/>
            <person name="Birren B."/>
        </authorList>
    </citation>
    <scope>NUCLEOTIDE SEQUENCE [LARGE SCALE GENOMIC DNA]</scope>
    <source>
        <strain evidence="1 2">CIP 110305</strain>
    </source>
</reference>
<dbReference type="HOGENOM" id="CLU_200183_1_0_6"/>